<organism evidence="13 14">
    <name type="scientific">Bacterioplanoides pacificum</name>
    <dbReference type="NCBI Taxonomy" id="1171596"/>
    <lineage>
        <taxon>Bacteria</taxon>
        <taxon>Pseudomonadati</taxon>
        <taxon>Pseudomonadota</taxon>
        <taxon>Gammaproteobacteria</taxon>
        <taxon>Oceanospirillales</taxon>
        <taxon>Oceanospirillaceae</taxon>
        <taxon>Bacterioplanoides</taxon>
    </lineage>
</organism>
<evidence type="ECO:0000256" key="6">
    <source>
        <dbReference type="ARBA" id="ARBA00029447"/>
    </source>
</evidence>
<evidence type="ECO:0000259" key="11">
    <source>
        <dbReference type="PROSITE" id="PS50111"/>
    </source>
</evidence>
<dbReference type="Pfam" id="PF00672">
    <property type="entry name" value="HAMP"/>
    <property type="match status" value="1"/>
</dbReference>
<dbReference type="SMART" id="SM00304">
    <property type="entry name" value="HAMP"/>
    <property type="match status" value="2"/>
</dbReference>
<feature type="coiled-coil region" evidence="8">
    <location>
        <begin position="412"/>
        <end position="446"/>
    </location>
</feature>
<keyword evidence="2 10" id="KW-0812">Transmembrane</keyword>
<evidence type="ECO:0000256" key="3">
    <source>
        <dbReference type="ARBA" id="ARBA00022989"/>
    </source>
</evidence>
<evidence type="ECO:0000313" key="14">
    <source>
        <dbReference type="Proteomes" id="UP001595722"/>
    </source>
</evidence>
<keyword evidence="5 7" id="KW-0807">Transducer</keyword>
<evidence type="ECO:0000256" key="9">
    <source>
        <dbReference type="SAM" id="MobiDB-lite"/>
    </source>
</evidence>
<keyword evidence="4 10" id="KW-0472">Membrane</keyword>
<feature type="region of interest" description="Disordered" evidence="9">
    <location>
        <begin position="314"/>
        <end position="334"/>
    </location>
</feature>
<dbReference type="Proteomes" id="UP001595722">
    <property type="component" value="Unassembled WGS sequence"/>
</dbReference>
<gene>
    <name evidence="13" type="ORF">ACFOMG_07265</name>
</gene>
<dbReference type="SUPFAM" id="SSF58104">
    <property type="entry name" value="Methyl-accepting chemotaxis protein (MCP) signaling domain"/>
    <property type="match status" value="1"/>
</dbReference>
<dbReference type="Gene3D" id="1.10.287.950">
    <property type="entry name" value="Methyl-accepting chemotaxis protein"/>
    <property type="match status" value="1"/>
</dbReference>
<evidence type="ECO:0000256" key="2">
    <source>
        <dbReference type="ARBA" id="ARBA00022692"/>
    </source>
</evidence>
<dbReference type="InterPro" id="IPR004089">
    <property type="entry name" value="MCPsignal_dom"/>
</dbReference>
<feature type="transmembrane region" description="Helical" evidence="10">
    <location>
        <begin position="190"/>
        <end position="208"/>
    </location>
</feature>
<name>A0ABV7VRT8_9GAMM</name>
<evidence type="ECO:0000256" key="10">
    <source>
        <dbReference type="SAM" id="Phobius"/>
    </source>
</evidence>
<proteinExistence type="inferred from homology"/>
<evidence type="ECO:0000259" key="12">
    <source>
        <dbReference type="PROSITE" id="PS50885"/>
    </source>
</evidence>
<feature type="transmembrane region" description="Helical" evidence="10">
    <location>
        <begin position="12"/>
        <end position="31"/>
    </location>
</feature>
<evidence type="ECO:0000313" key="13">
    <source>
        <dbReference type="EMBL" id="MFC3679909.1"/>
    </source>
</evidence>
<dbReference type="PANTHER" id="PTHR32089">
    <property type="entry name" value="METHYL-ACCEPTING CHEMOTAXIS PROTEIN MCPB"/>
    <property type="match status" value="1"/>
</dbReference>
<evidence type="ECO:0000256" key="8">
    <source>
        <dbReference type="SAM" id="Coils"/>
    </source>
</evidence>
<feature type="compositionally biased region" description="Basic and acidic residues" evidence="9">
    <location>
        <begin position="277"/>
        <end position="286"/>
    </location>
</feature>
<dbReference type="RefSeq" id="WP_376865715.1">
    <property type="nucleotide sequence ID" value="NZ_JBHRYB010000005.1"/>
</dbReference>
<dbReference type="CDD" id="cd06225">
    <property type="entry name" value="HAMP"/>
    <property type="match status" value="1"/>
</dbReference>
<evidence type="ECO:0000256" key="5">
    <source>
        <dbReference type="ARBA" id="ARBA00023224"/>
    </source>
</evidence>
<dbReference type="Pfam" id="PF00015">
    <property type="entry name" value="MCPsignal"/>
    <property type="match status" value="1"/>
</dbReference>
<keyword evidence="14" id="KW-1185">Reference proteome</keyword>
<reference evidence="14" key="1">
    <citation type="journal article" date="2019" name="Int. J. Syst. Evol. Microbiol.">
        <title>The Global Catalogue of Microorganisms (GCM) 10K type strain sequencing project: providing services to taxonomists for standard genome sequencing and annotation.</title>
        <authorList>
            <consortium name="The Broad Institute Genomics Platform"/>
            <consortium name="The Broad Institute Genome Sequencing Center for Infectious Disease"/>
            <person name="Wu L."/>
            <person name="Ma J."/>
        </authorList>
    </citation>
    <scope>NUCLEOTIDE SEQUENCE [LARGE SCALE GENOMIC DNA]</scope>
    <source>
        <strain evidence="14">KCTC 42424</strain>
    </source>
</reference>
<feature type="domain" description="Methyl-accepting transducer" evidence="11">
    <location>
        <begin position="264"/>
        <end position="500"/>
    </location>
</feature>
<dbReference type="InterPro" id="IPR003660">
    <property type="entry name" value="HAMP_dom"/>
</dbReference>
<dbReference type="SMART" id="SM00283">
    <property type="entry name" value="MA"/>
    <property type="match status" value="1"/>
</dbReference>
<dbReference type="PROSITE" id="PS50111">
    <property type="entry name" value="CHEMOTAXIS_TRANSDUC_2"/>
    <property type="match status" value="1"/>
</dbReference>
<dbReference type="PANTHER" id="PTHR32089:SF119">
    <property type="entry name" value="METHYL-ACCEPTING CHEMOTAXIS PROTEIN CTPL"/>
    <property type="match status" value="1"/>
</dbReference>
<comment type="subcellular location">
    <subcellularLocation>
        <location evidence="1">Membrane</location>
        <topology evidence="1">Multi-pass membrane protein</topology>
    </subcellularLocation>
</comment>
<comment type="caution">
    <text evidence="13">The sequence shown here is derived from an EMBL/GenBank/DDBJ whole genome shotgun (WGS) entry which is preliminary data.</text>
</comment>
<feature type="compositionally biased region" description="Basic and acidic residues" evidence="9">
    <location>
        <begin position="322"/>
        <end position="334"/>
    </location>
</feature>
<feature type="compositionally biased region" description="Polar residues" evidence="9">
    <location>
        <begin position="287"/>
        <end position="300"/>
    </location>
</feature>
<keyword evidence="8" id="KW-0175">Coiled coil</keyword>
<comment type="similarity">
    <text evidence="6">Belongs to the methyl-accepting chemotaxis (MCP) protein family.</text>
</comment>
<keyword evidence="3 10" id="KW-1133">Transmembrane helix</keyword>
<evidence type="ECO:0000256" key="4">
    <source>
        <dbReference type="ARBA" id="ARBA00023136"/>
    </source>
</evidence>
<dbReference type="PROSITE" id="PS50885">
    <property type="entry name" value="HAMP"/>
    <property type="match status" value="1"/>
</dbReference>
<dbReference type="CDD" id="cd11386">
    <property type="entry name" value="MCP_signal"/>
    <property type="match status" value="1"/>
</dbReference>
<accession>A0ABV7VRT8</accession>
<protein>
    <submittedName>
        <fullName evidence="13">Methyl-accepting chemotaxis protein</fullName>
    </submittedName>
</protein>
<evidence type="ECO:0000256" key="1">
    <source>
        <dbReference type="ARBA" id="ARBA00004141"/>
    </source>
</evidence>
<sequence>MTDNSLSIQKKVYFALGSIFLLVMVVVISIAVSSERTLGKNMVHAQLQDKAAGYLDMMNMLMISGATANRELLREKIMSDASITEARMLRSPKIDALYGKGLAHEYPKDELDRRALNGEQAFFERNDANGHTVTYVRPVIAEENYRGTNCLACHQAQQGDILGAIRITYNLDQLDADIQTNMLKMGAAQVAMFIAALFLLSFLLRKFVLKPIRGMHKTLTVMEQHSDLSHRVSVHSRDEIGQAATALNAMTQRFSDSLLQVVQSAEKLEAAAQHIDASSRRSKDAADQQNQETSQIQSSITTLHDSIRQVMNNAELSSDASEEAKAVARDGVEKTDQASVTIEQMNRAMQSTAEVITSLDERTANVGGVLEVIKGIAEQTNLLALNAAIEAARAGESGRGFAVVADEVRTLSQRTHDSAQEIESMIEQLQQEAKKAVSSMDQAQSTADEGVERVKQAAQALHRMTAHVERMTELNSETLQRMQEQMRIGDNVTRGIDSIGQHSNNTVESADETTRVAGNLVSLANHLGTLVKQFKL</sequence>
<dbReference type="Gene3D" id="3.30.450.290">
    <property type="match status" value="1"/>
</dbReference>
<dbReference type="EMBL" id="JBHRYB010000005">
    <property type="protein sequence ID" value="MFC3679909.1"/>
    <property type="molecule type" value="Genomic_DNA"/>
</dbReference>
<feature type="region of interest" description="Disordered" evidence="9">
    <location>
        <begin position="273"/>
        <end position="300"/>
    </location>
</feature>
<evidence type="ECO:0000256" key="7">
    <source>
        <dbReference type="PROSITE-ProRule" id="PRU00284"/>
    </source>
</evidence>
<feature type="domain" description="HAMP" evidence="12">
    <location>
        <begin position="206"/>
        <end position="259"/>
    </location>
</feature>